<name>A0ABP9G098_9MICC</name>
<evidence type="ECO:0000313" key="3">
    <source>
        <dbReference type="EMBL" id="GAA4924587.1"/>
    </source>
</evidence>
<protein>
    <submittedName>
        <fullName evidence="3">Uncharacterized protein</fullName>
    </submittedName>
</protein>
<feature type="transmembrane region" description="Helical" evidence="2">
    <location>
        <begin position="127"/>
        <end position="148"/>
    </location>
</feature>
<dbReference type="Proteomes" id="UP001500368">
    <property type="component" value="Unassembled WGS sequence"/>
</dbReference>
<comment type="caution">
    <text evidence="3">The sequence shown here is derived from an EMBL/GenBank/DDBJ whole genome shotgun (WGS) entry which is preliminary data.</text>
</comment>
<feature type="compositionally biased region" description="Acidic residues" evidence="1">
    <location>
        <begin position="52"/>
        <end position="62"/>
    </location>
</feature>
<keyword evidence="2" id="KW-1133">Transmembrane helix</keyword>
<feature type="compositionally biased region" description="Basic and acidic residues" evidence="1">
    <location>
        <begin position="27"/>
        <end position="51"/>
    </location>
</feature>
<dbReference type="RefSeq" id="WP_345478079.1">
    <property type="nucleotide sequence ID" value="NZ_BAABLW010000007.1"/>
</dbReference>
<feature type="region of interest" description="Disordered" evidence="1">
    <location>
        <begin position="150"/>
        <end position="185"/>
    </location>
</feature>
<evidence type="ECO:0000313" key="4">
    <source>
        <dbReference type="Proteomes" id="UP001500368"/>
    </source>
</evidence>
<accession>A0ABP9G098</accession>
<keyword evidence="4" id="KW-1185">Reference proteome</keyword>
<gene>
    <name evidence="3" type="ORF">GCM10025790_22300</name>
</gene>
<evidence type="ECO:0000256" key="2">
    <source>
        <dbReference type="SAM" id="Phobius"/>
    </source>
</evidence>
<evidence type="ECO:0000256" key="1">
    <source>
        <dbReference type="SAM" id="MobiDB-lite"/>
    </source>
</evidence>
<organism evidence="3 4">
    <name type="scientific">Nesterenkonia rhizosphaerae</name>
    <dbReference type="NCBI Taxonomy" id="1348272"/>
    <lineage>
        <taxon>Bacteria</taxon>
        <taxon>Bacillati</taxon>
        <taxon>Actinomycetota</taxon>
        <taxon>Actinomycetes</taxon>
        <taxon>Micrococcales</taxon>
        <taxon>Micrococcaceae</taxon>
        <taxon>Nesterenkonia</taxon>
    </lineage>
</organism>
<reference evidence="4" key="1">
    <citation type="journal article" date="2019" name="Int. J. Syst. Evol. Microbiol.">
        <title>The Global Catalogue of Microorganisms (GCM) 10K type strain sequencing project: providing services to taxonomists for standard genome sequencing and annotation.</title>
        <authorList>
            <consortium name="The Broad Institute Genomics Platform"/>
            <consortium name="The Broad Institute Genome Sequencing Center for Infectious Disease"/>
            <person name="Wu L."/>
            <person name="Ma J."/>
        </authorList>
    </citation>
    <scope>NUCLEOTIDE SEQUENCE [LARGE SCALE GENOMIC DNA]</scope>
    <source>
        <strain evidence="4">JCM 19129</strain>
    </source>
</reference>
<feature type="compositionally biased region" description="Low complexity" evidence="1">
    <location>
        <begin position="159"/>
        <end position="179"/>
    </location>
</feature>
<feature type="compositionally biased region" description="Basic and acidic residues" evidence="1">
    <location>
        <begin position="76"/>
        <end position="85"/>
    </location>
</feature>
<proteinExistence type="predicted"/>
<sequence length="206" mass="22414">MARRSVSDVGGFADGLDDDPPPRRSRAREDDYGQRPRPRDEYQERPRRSLRDDDDPFADPDEFSAPRNRRQPSQPQRREDLDSSRTGRIAEPAGTYPDDDLQSIDIESIKRQPAKKGLTLPSVPRKFVLGAVAAVVVLIVLVVGVGVLGGDEESPESPAPIEAAPSEEPAAEGATPEPSVDIDLGSMSKGELHQLAADVIEELASR</sequence>
<feature type="region of interest" description="Disordered" evidence="1">
    <location>
        <begin position="1"/>
        <end position="103"/>
    </location>
</feature>
<keyword evidence="2" id="KW-0812">Transmembrane</keyword>
<dbReference type="EMBL" id="BAABLW010000007">
    <property type="protein sequence ID" value="GAA4924587.1"/>
    <property type="molecule type" value="Genomic_DNA"/>
</dbReference>
<keyword evidence="2" id="KW-0472">Membrane</keyword>